<name>A0A430PYI9_SCHBO</name>
<dbReference type="PANTHER" id="PTHR10350:SF6">
    <property type="entry name" value="NUCLEAR PORE COMPLEX PROTEIN NUP155"/>
    <property type="match status" value="1"/>
</dbReference>
<protein>
    <recommendedName>
        <fullName evidence="4">Nucleoporin Nup133/Nup155-like C-terminal domain-containing protein</fullName>
    </recommendedName>
</protein>
<feature type="non-terminal residue" evidence="5">
    <location>
        <position position="1"/>
    </location>
</feature>
<dbReference type="GO" id="GO:0006606">
    <property type="term" value="P:protein import into nucleus"/>
    <property type="evidence" value="ECO:0007669"/>
    <property type="project" value="TreeGrafter"/>
</dbReference>
<dbReference type="GO" id="GO:0044611">
    <property type="term" value="C:nuclear pore inner ring"/>
    <property type="evidence" value="ECO:0007669"/>
    <property type="project" value="TreeGrafter"/>
</dbReference>
<dbReference type="Proteomes" id="UP000290809">
    <property type="component" value="Unassembled WGS sequence"/>
</dbReference>
<dbReference type="InterPro" id="IPR004870">
    <property type="entry name" value="Nucleoporin_Nup155"/>
</dbReference>
<dbReference type="PANTHER" id="PTHR10350">
    <property type="entry name" value="NUCLEAR PORE COMPLEX PROTEIN NUP155"/>
    <property type="match status" value="1"/>
</dbReference>
<dbReference type="Gene3D" id="1.25.40.450">
    <property type="entry name" value="Nucleoporin, helical domain, N-terminal subdomain"/>
    <property type="match status" value="2"/>
</dbReference>
<dbReference type="AlphaFoldDB" id="A0A430PYI9"/>
<keyword evidence="3" id="KW-0539">Nucleus</keyword>
<dbReference type="STRING" id="6184.A0A430PYI9"/>
<evidence type="ECO:0000313" key="6">
    <source>
        <dbReference type="Proteomes" id="UP000290809"/>
    </source>
</evidence>
<comment type="subcellular location">
    <subcellularLocation>
        <location evidence="1">Nucleus</location>
    </subcellularLocation>
</comment>
<dbReference type="GO" id="GO:0006405">
    <property type="term" value="P:RNA export from nucleus"/>
    <property type="evidence" value="ECO:0007669"/>
    <property type="project" value="TreeGrafter"/>
</dbReference>
<evidence type="ECO:0000256" key="2">
    <source>
        <dbReference type="ARBA" id="ARBA00022448"/>
    </source>
</evidence>
<reference evidence="5 6" key="1">
    <citation type="journal article" date="2019" name="PLoS Pathog.">
        <title>Genome sequence of the bovine parasite Schistosoma bovis Tanzania.</title>
        <authorList>
            <person name="Oey H."/>
            <person name="Zakrzewski M."/>
            <person name="Gobert G."/>
            <person name="Gravermann K."/>
            <person name="Stoye J."/>
            <person name="Jones M."/>
            <person name="Mcmanus D."/>
            <person name="Krause L."/>
        </authorList>
    </citation>
    <scope>NUCLEOTIDE SEQUENCE [LARGE SCALE GENOMIC DNA]</scope>
    <source>
        <strain evidence="5 6">TAN1997</strain>
    </source>
</reference>
<evidence type="ECO:0000313" key="5">
    <source>
        <dbReference type="EMBL" id="RTG80489.1"/>
    </source>
</evidence>
<keyword evidence="2" id="KW-0813">Transport</keyword>
<dbReference type="InterPro" id="IPR042537">
    <property type="entry name" value="Nucleoporin_Nup155_C_2"/>
</dbReference>
<proteinExistence type="predicted"/>
<dbReference type="GO" id="GO:0036228">
    <property type="term" value="P:protein localization to nuclear inner membrane"/>
    <property type="evidence" value="ECO:0007669"/>
    <property type="project" value="TreeGrafter"/>
</dbReference>
<dbReference type="InterPro" id="IPR007187">
    <property type="entry name" value="Nucleoporin_Nup133/Nup155_C"/>
</dbReference>
<dbReference type="InterPro" id="IPR042533">
    <property type="entry name" value="Nucleoporin_Nup155_C_1"/>
</dbReference>
<dbReference type="GO" id="GO:0000972">
    <property type="term" value="P:transcription-dependent tethering of RNA polymerase II gene DNA at nuclear periphery"/>
    <property type="evidence" value="ECO:0007669"/>
    <property type="project" value="TreeGrafter"/>
</dbReference>
<dbReference type="Gene3D" id="1.25.40.440">
    <property type="entry name" value="Nucleoporin, helical domain, central subdomain"/>
    <property type="match status" value="1"/>
</dbReference>
<dbReference type="Pfam" id="PF03177">
    <property type="entry name" value="Nucleoporin_C"/>
    <property type="match status" value="2"/>
</dbReference>
<dbReference type="EMBL" id="QMKO01004094">
    <property type="protein sequence ID" value="RTG80489.1"/>
    <property type="molecule type" value="Genomic_DNA"/>
</dbReference>
<accession>A0A430PYI9</accession>
<sequence>SIIRTNLLSSINNGESLNDIQYETSLSDKTHIDQLISEAILLYSEAGPSINLDNAVHRLESCGAWRGAVKLCLSVARSRDPSDIAVDCLKRGRRPSSDPLIDFDHKFTNRSKLNRIYAVSELAATEGRLASIIRTNLLSSINNGESLNDIQYETSLSDKTHIDQLISEAILLYSEAGPSINLDNAVHRLESCGAWRGAVKLCLSVARSRDPSDIAVDCLKRGRRPSSDPLIDFDHKFTNRSKLNRIYAVSELAATEGRYDAYRRMTICLDHLLHAAQIKSDATYLIEPISTTTTNNTDIINEEYQSNLNELSNSLFILNDLNDLSPSSSSSSPQLARSILQIILMDINKSDDILAHFEVISFFLFSHFEAYLRSRLRQTPDDANLRCLLWRLLERRGARLEAAQVLEHLAVTPCHQLTLEDRLDFAARAIVAVKALPG</sequence>
<evidence type="ECO:0000259" key="4">
    <source>
        <dbReference type="Pfam" id="PF03177"/>
    </source>
</evidence>
<evidence type="ECO:0000256" key="3">
    <source>
        <dbReference type="ARBA" id="ARBA00023242"/>
    </source>
</evidence>
<keyword evidence="6" id="KW-1185">Reference proteome</keyword>
<evidence type="ECO:0000256" key="1">
    <source>
        <dbReference type="ARBA" id="ARBA00004123"/>
    </source>
</evidence>
<organism evidence="5 6">
    <name type="scientific">Schistosoma bovis</name>
    <name type="common">Blood fluke</name>
    <dbReference type="NCBI Taxonomy" id="6184"/>
    <lineage>
        <taxon>Eukaryota</taxon>
        <taxon>Metazoa</taxon>
        <taxon>Spiralia</taxon>
        <taxon>Lophotrochozoa</taxon>
        <taxon>Platyhelminthes</taxon>
        <taxon>Trematoda</taxon>
        <taxon>Digenea</taxon>
        <taxon>Strigeidida</taxon>
        <taxon>Schistosomatoidea</taxon>
        <taxon>Schistosomatidae</taxon>
        <taxon>Schistosoma</taxon>
    </lineage>
</organism>
<feature type="domain" description="Nucleoporin Nup133/Nup155-like C-terminal" evidence="4">
    <location>
        <begin position="26"/>
        <end position="142"/>
    </location>
</feature>
<comment type="caution">
    <text evidence="5">The sequence shown here is derived from an EMBL/GenBank/DDBJ whole genome shotgun (WGS) entry which is preliminary data.</text>
</comment>
<dbReference type="GO" id="GO:0017056">
    <property type="term" value="F:structural constituent of nuclear pore"/>
    <property type="evidence" value="ECO:0007669"/>
    <property type="project" value="InterPro"/>
</dbReference>
<gene>
    <name evidence="5" type="ORF">DC041_0006330</name>
</gene>
<feature type="domain" description="Nucleoporin Nup133/Nup155-like C-terminal" evidence="4">
    <location>
        <begin position="156"/>
        <end position="432"/>
    </location>
</feature>